<sequence length="528" mass="60320">MQYNTFTFLGLFLGLTLLAYYVTPLKARWGVLLGASAVFYVLGGRQLILIVALTTAVIYLAARRMEKISATAKAQRKLLPKEERKAYKAKMSGKKRRVLAAACIFAVGLLLFLKYFNFFGSSLNTLWEKLHLSWEIPYLHLLLPLGISFYTLSAVSYLADVYWEKYPAERNYFKLLLFLIFFPVIVEGPISRYDQLGSQLFEGHKFDYYKFTSGLQLIVWGLFKKMVIADRIDGFVGVIFGSYGDYGGLAVALAILLYTIQLYTEFSGCMDIVTGCAQLFGISLAKNFEQPFFSRNVNEFWRRWHITLGAFLRDYVFYPISLSKFFQKLSKGARKHFNEYFAMTIPAAVALFAVWFCNGIWHGAEWKYICYGLYYYVIMLAGMLLEPLFKKICAAIRLNREENRGFHAFQVVRTCILVGIGMLIFRAENLRAAGKMFLSLFDKEAWRSVGFFWDVGMNPYEYLVILIGVLIVLYVGIQNERKILVRDRIASRAAAIRMTAYTVGVVAVILLGAYGPGYGAVDFIYAQF</sequence>
<evidence type="ECO:0000256" key="3">
    <source>
        <dbReference type="ARBA" id="ARBA00022475"/>
    </source>
</evidence>
<dbReference type="GO" id="GO:0005886">
    <property type="term" value="C:plasma membrane"/>
    <property type="evidence" value="ECO:0007669"/>
    <property type="project" value="UniProtKB-SubCell"/>
</dbReference>
<evidence type="ECO:0000256" key="7">
    <source>
        <dbReference type="PIRNR" id="PIRNR016636"/>
    </source>
</evidence>
<evidence type="ECO:0000256" key="6">
    <source>
        <dbReference type="ARBA" id="ARBA00023136"/>
    </source>
</evidence>
<evidence type="ECO:0000256" key="2">
    <source>
        <dbReference type="ARBA" id="ARBA00010323"/>
    </source>
</evidence>
<dbReference type="AlphaFoldDB" id="A0A9D2D1D9"/>
<feature type="transmembrane region" description="Helical" evidence="8">
    <location>
        <begin position="460"/>
        <end position="477"/>
    </location>
</feature>
<dbReference type="PIRSF" id="PIRSF016636">
    <property type="entry name" value="AlgI_DltB"/>
    <property type="match status" value="1"/>
</dbReference>
<evidence type="ECO:0000256" key="4">
    <source>
        <dbReference type="ARBA" id="ARBA00022692"/>
    </source>
</evidence>
<feature type="transmembrane region" description="Helical" evidence="8">
    <location>
        <begin position="340"/>
        <end position="361"/>
    </location>
</feature>
<comment type="similarity">
    <text evidence="2 7">Belongs to the membrane-bound acyltransferase family.</text>
</comment>
<keyword evidence="3 7" id="KW-1003">Cell membrane</keyword>
<feature type="transmembrane region" description="Helical" evidence="8">
    <location>
        <begin position="98"/>
        <end position="118"/>
    </location>
</feature>
<dbReference type="InterPro" id="IPR028362">
    <property type="entry name" value="AlgI"/>
</dbReference>
<feature type="transmembrane region" description="Helical" evidence="8">
    <location>
        <begin position="138"/>
        <end position="159"/>
    </location>
</feature>
<comment type="caution">
    <text evidence="9">The sequence shown here is derived from an EMBL/GenBank/DDBJ whole genome shotgun (WGS) entry which is preliminary data.</text>
</comment>
<reference evidence="9" key="1">
    <citation type="journal article" date="2021" name="PeerJ">
        <title>Extensive microbial diversity within the chicken gut microbiome revealed by metagenomics and culture.</title>
        <authorList>
            <person name="Gilroy R."/>
            <person name="Ravi A."/>
            <person name="Getino M."/>
            <person name="Pursley I."/>
            <person name="Horton D.L."/>
            <person name="Alikhan N.F."/>
            <person name="Baker D."/>
            <person name="Gharbi K."/>
            <person name="Hall N."/>
            <person name="Watson M."/>
            <person name="Adriaenssens E.M."/>
            <person name="Foster-Nyarko E."/>
            <person name="Jarju S."/>
            <person name="Secka A."/>
            <person name="Antonio M."/>
            <person name="Oren A."/>
            <person name="Chaudhuri R.R."/>
            <person name="La Ragione R."/>
            <person name="Hildebrand F."/>
            <person name="Pallen M.J."/>
        </authorList>
    </citation>
    <scope>NUCLEOTIDE SEQUENCE</scope>
    <source>
        <strain evidence="9">CHK192-9172</strain>
    </source>
</reference>
<evidence type="ECO:0000313" key="10">
    <source>
        <dbReference type="Proteomes" id="UP000824024"/>
    </source>
</evidence>
<feature type="transmembrane region" description="Helical" evidence="8">
    <location>
        <begin position="498"/>
        <end position="515"/>
    </location>
</feature>
<evidence type="ECO:0000313" key="9">
    <source>
        <dbReference type="EMBL" id="HIZ06651.1"/>
    </source>
</evidence>
<evidence type="ECO:0000256" key="1">
    <source>
        <dbReference type="ARBA" id="ARBA00004651"/>
    </source>
</evidence>
<dbReference type="Proteomes" id="UP000824024">
    <property type="component" value="Unassembled WGS sequence"/>
</dbReference>
<gene>
    <name evidence="9" type="ORF">IAA08_01805</name>
</gene>
<organism evidence="9 10">
    <name type="scientific">Candidatus Eubacterium avistercoris</name>
    <dbReference type="NCBI Taxonomy" id="2838567"/>
    <lineage>
        <taxon>Bacteria</taxon>
        <taxon>Bacillati</taxon>
        <taxon>Bacillota</taxon>
        <taxon>Clostridia</taxon>
        <taxon>Eubacteriales</taxon>
        <taxon>Eubacteriaceae</taxon>
        <taxon>Eubacterium</taxon>
    </lineage>
</organism>
<dbReference type="Pfam" id="PF03062">
    <property type="entry name" value="MBOAT"/>
    <property type="match status" value="1"/>
</dbReference>
<dbReference type="PANTHER" id="PTHR13285:SF18">
    <property type="entry name" value="PROTEIN-CYSTEINE N-PALMITOYLTRANSFERASE RASP"/>
    <property type="match status" value="1"/>
</dbReference>
<dbReference type="InterPro" id="IPR004299">
    <property type="entry name" value="MBOAT_fam"/>
</dbReference>
<keyword evidence="7" id="KW-0012">Acyltransferase</keyword>
<dbReference type="InterPro" id="IPR024194">
    <property type="entry name" value="Ac/AlaTfrase_AlgI/DltB"/>
</dbReference>
<keyword evidence="4 8" id="KW-0812">Transmembrane</keyword>
<proteinExistence type="inferred from homology"/>
<reference evidence="9" key="2">
    <citation type="submission" date="2021-04" db="EMBL/GenBank/DDBJ databases">
        <authorList>
            <person name="Gilroy R."/>
        </authorList>
    </citation>
    <scope>NUCLEOTIDE SEQUENCE</scope>
    <source>
        <strain evidence="9">CHK192-9172</strain>
    </source>
</reference>
<evidence type="ECO:0000256" key="8">
    <source>
        <dbReference type="SAM" id="Phobius"/>
    </source>
</evidence>
<keyword evidence="7" id="KW-0808">Transferase</keyword>
<feature type="transmembrane region" description="Helical" evidence="8">
    <location>
        <begin position="171"/>
        <end position="186"/>
    </location>
</feature>
<dbReference type="PIRSF" id="PIRSF500217">
    <property type="entry name" value="AlgI"/>
    <property type="match status" value="1"/>
</dbReference>
<protein>
    <submittedName>
        <fullName evidence="9">MBOAT family protein</fullName>
    </submittedName>
</protein>
<evidence type="ECO:0000256" key="5">
    <source>
        <dbReference type="ARBA" id="ARBA00022989"/>
    </source>
</evidence>
<feature type="transmembrane region" description="Helical" evidence="8">
    <location>
        <begin position="373"/>
        <end position="389"/>
    </location>
</feature>
<feature type="transmembrane region" description="Helical" evidence="8">
    <location>
        <begin position="37"/>
        <end position="62"/>
    </location>
</feature>
<accession>A0A9D2D1D9</accession>
<name>A0A9D2D1D9_9FIRM</name>
<comment type="subcellular location">
    <subcellularLocation>
        <location evidence="1">Cell membrane</location>
        <topology evidence="1">Multi-pass membrane protein</topology>
    </subcellularLocation>
</comment>
<dbReference type="GO" id="GO:0042121">
    <property type="term" value="P:alginic acid biosynthetic process"/>
    <property type="evidence" value="ECO:0007669"/>
    <property type="project" value="InterPro"/>
</dbReference>
<dbReference type="GO" id="GO:0016746">
    <property type="term" value="F:acyltransferase activity"/>
    <property type="evidence" value="ECO:0007669"/>
    <property type="project" value="UniProtKB-KW"/>
</dbReference>
<keyword evidence="5 8" id="KW-1133">Transmembrane helix</keyword>
<keyword evidence="6 7" id="KW-0472">Membrane</keyword>
<dbReference type="InterPro" id="IPR051085">
    <property type="entry name" value="MB_O-acyltransferase"/>
</dbReference>
<dbReference type="PANTHER" id="PTHR13285">
    <property type="entry name" value="ACYLTRANSFERASE"/>
    <property type="match status" value="1"/>
</dbReference>
<feature type="transmembrane region" description="Helical" evidence="8">
    <location>
        <begin position="235"/>
        <end position="260"/>
    </location>
</feature>
<dbReference type="EMBL" id="DXCH01000046">
    <property type="protein sequence ID" value="HIZ06651.1"/>
    <property type="molecule type" value="Genomic_DNA"/>
</dbReference>
<feature type="transmembrane region" description="Helical" evidence="8">
    <location>
        <begin position="410"/>
        <end position="427"/>
    </location>
</feature>